<dbReference type="PANTHER" id="PTHR30435">
    <property type="entry name" value="FLAGELLAR PROTEIN"/>
    <property type="match status" value="1"/>
</dbReference>
<evidence type="ECO:0000259" key="3">
    <source>
        <dbReference type="Pfam" id="PF00460"/>
    </source>
</evidence>
<dbReference type="OrthoDB" id="9800375at2"/>
<keyword evidence="6" id="KW-0966">Cell projection</keyword>
<dbReference type="InterPro" id="IPR012836">
    <property type="entry name" value="FlgF"/>
</dbReference>
<dbReference type="InterPro" id="IPR010930">
    <property type="entry name" value="Flg_bb/hook_C_dom"/>
</dbReference>
<name>A0A1I0FWU7_9FIRM</name>
<comment type="similarity">
    <text evidence="1 2">Belongs to the flagella basal body rod proteins family.</text>
</comment>
<reference evidence="6 7" key="1">
    <citation type="submission" date="2016-10" db="EMBL/GenBank/DDBJ databases">
        <authorList>
            <person name="de Groot N.N."/>
        </authorList>
    </citation>
    <scope>NUCLEOTIDE SEQUENCE [LARGE SCALE GENOMIC DNA]</scope>
    <source>
        <strain evidence="6 7">DSM 1801</strain>
    </source>
</reference>
<feature type="domain" description="Flagellar basal body rod protein N-terminal" evidence="3">
    <location>
        <begin position="7"/>
        <end position="35"/>
    </location>
</feature>
<dbReference type="InterPro" id="IPR019776">
    <property type="entry name" value="Flagellar_basal_body_rod_CS"/>
</dbReference>
<proteinExistence type="inferred from homology"/>
<keyword evidence="6" id="KW-0282">Flagellum</keyword>
<dbReference type="Proteomes" id="UP000199800">
    <property type="component" value="Unassembled WGS sequence"/>
</dbReference>
<dbReference type="InterPro" id="IPR053967">
    <property type="entry name" value="LlgE_F_G-like_D1"/>
</dbReference>
<feature type="domain" description="Flagellar basal-body/hook protein C-terminal" evidence="4">
    <location>
        <begin position="208"/>
        <end position="250"/>
    </location>
</feature>
<keyword evidence="6" id="KW-0969">Cilium</keyword>
<dbReference type="NCBIfam" id="TIGR03506">
    <property type="entry name" value="FlgEFG_subfam"/>
    <property type="match status" value="2"/>
</dbReference>
<evidence type="ECO:0000259" key="5">
    <source>
        <dbReference type="Pfam" id="PF22692"/>
    </source>
</evidence>
<dbReference type="RefSeq" id="WP_092479069.1">
    <property type="nucleotide sequence ID" value="NZ_FOHN01000040.1"/>
</dbReference>
<comment type="subcellular location">
    <subcellularLocation>
        <location evidence="2">Bacterial flagellum basal body</location>
    </subcellularLocation>
</comment>
<dbReference type="STRING" id="29364.SAMN04487772_1405"/>
<keyword evidence="7" id="KW-1185">Reference proteome</keyword>
<dbReference type="Pfam" id="PF22692">
    <property type="entry name" value="LlgE_F_G_D1"/>
    <property type="match status" value="1"/>
</dbReference>
<dbReference type="Pfam" id="PF00460">
    <property type="entry name" value="Flg_bb_rod"/>
    <property type="match status" value="1"/>
</dbReference>
<dbReference type="AlphaFoldDB" id="A0A1I0FWU7"/>
<sequence>MVRGLFTAYTGMNNEQRRMDVLSNNLANAATVGYKAEGATNQSFDDMLAIKIKDSSELGIDRSIGDVSLGVKVGEVYTNFAQGSLRETGNTFDLAIDGQGFFAVNVVNKNGDSQTMYTRDGSFKMTAEGFLTDSEGNKLIGSGGFVQVPTNSASISIDSSGAIYADQQYIDTIQLVDFENYDYLAKRGTNLYQAVDGAQTKDAAGLIRQGYTEQSNVNSVSEMVKLITITRAYEANQKVLQAFDSTLQKACNDIGKVR</sequence>
<dbReference type="GO" id="GO:0071978">
    <property type="term" value="P:bacterial-type flagellum-dependent swarming motility"/>
    <property type="evidence" value="ECO:0007669"/>
    <property type="project" value="TreeGrafter"/>
</dbReference>
<feature type="domain" description="Flagellar hook protein FlgE/F/G-like D1" evidence="5">
    <location>
        <begin position="95"/>
        <end position="165"/>
    </location>
</feature>
<dbReference type="InterPro" id="IPR001444">
    <property type="entry name" value="Flag_bb_rod_N"/>
</dbReference>
<dbReference type="InterPro" id="IPR020013">
    <property type="entry name" value="Flagellar_FlgE/F/G"/>
</dbReference>
<dbReference type="GO" id="GO:0030694">
    <property type="term" value="C:bacterial-type flagellum basal body, rod"/>
    <property type="evidence" value="ECO:0007669"/>
    <property type="project" value="InterPro"/>
</dbReference>
<evidence type="ECO:0000259" key="4">
    <source>
        <dbReference type="Pfam" id="PF06429"/>
    </source>
</evidence>
<dbReference type="NCBIfam" id="TIGR02490">
    <property type="entry name" value="flgF"/>
    <property type="match status" value="1"/>
</dbReference>
<evidence type="ECO:0000256" key="1">
    <source>
        <dbReference type="ARBA" id="ARBA00009677"/>
    </source>
</evidence>
<keyword evidence="2" id="KW-0975">Bacterial flagellum</keyword>
<dbReference type="PROSITE" id="PS00588">
    <property type="entry name" value="FLAGELLA_BB_ROD"/>
    <property type="match status" value="1"/>
</dbReference>
<evidence type="ECO:0000313" key="7">
    <source>
        <dbReference type="Proteomes" id="UP000199800"/>
    </source>
</evidence>
<dbReference type="Pfam" id="PF06429">
    <property type="entry name" value="Flg_bbr_C"/>
    <property type="match status" value="1"/>
</dbReference>
<dbReference type="SUPFAM" id="SSF117143">
    <property type="entry name" value="Flagellar hook protein flgE"/>
    <property type="match status" value="1"/>
</dbReference>
<dbReference type="InterPro" id="IPR037925">
    <property type="entry name" value="FlgE/F/G-like"/>
</dbReference>
<gene>
    <name evidence="6" type="ORF">SAMN04487772_1405</name>
</gene>
<organism evidence="6 7">
    <name type="scientific">[Clostridium] polysaccharolyticum</name>
    <dbReference type="NCBI Taxonomy" id="29364"/>
    <lineage>
        <taxon>Bacteria</taxon>
        <taxon>Bacillati</taxon>
        <taxon>Bacillota</taxon>
        <taxon>Clostridia</taxon>
        <taxon>Lachnospirales</taxon>
        <taxon>Lachnospiraceae</taxon>
    </lineage>
</organism>
<dbReference type="PANTHER" id="PTHR30435:SF19">
    <property type="entry name" value="FLAGELLAR BASAL-BODY ROD PROTEIN FLGG"/>
    <property type="match status" value="1"/>
</dbReference>
<dbReference type="EMBL" id="FOHN01000040">
    <property type="protein sequence ID" value="SET62762.1"/>
    <property type="molecule type" value="Genomic_DNA"/>
</dbReference>
<protein>
    <submittedName>
        <fullName evidence="6">Flagellar basal-body rod protein FlgG</fullName>
    </submittedName>
</protein>
<evidence type="ECO:0000313" key="6">
    <source>
        <dbReference type="EMBL" id="SET62762.1"/>
    </source>
</evidence>
<accession>A0A1I0FWU7</accession>
<evidence type="ECO:0000256" key="2">
    <source>
        <dbReference type="RuleBase" id="RU362116"/>
    </source>
</evidence>